<comment type="caution">
    <text evidence="1">The sequence shown here is derived from an EMBL/GenBank/DDBJ whole genome shotgun (WGS) entry which is preliminary data.</text>
</comment>
<sequence length="187" mass="20434">MAVQAAAVVTTRDAPLKGYNVFVPQWEFEVIPGEKVVLNGTIEEVHNQLHEINPDYGFSSALKVTEPQQAMQLYQQSAHRGNIFQGSTIYCHGFVLGNRYLIWLALLYLNDVKGTPVNSAGPGNCGRVSCGYGAAVWWCNDDTAPKQLNSFKDIADGAAHGLNSCGYWDAEKSVSTQAFIRITGTSF</sequence>
<dbReference type="PANTHER" id="PTHR35605">
    <property type="entry name" value="ECP2 EFFECTOR PROTEIN DOMAIN-CONTAINING PROTEIN-RELATED"/>
    <property type="match status" value="1"/>
</dbReference>
<gene>
    <name evidence="1" type="ORF">CSOJ01_11866</name>
</gene>
<proteinExistence type="predicted"/>
<dbReference type="EMBL" id="WIGN01000288">
    <property type="protein sequence ID" value="KAF6802044.1"/>
    <property type="molecule type" value="Genomic_DNA"/>
</dbReference>
<evidence type="ECO:0000313" key="2">
    <source>
        <dbReference type="Proteomes" id="UP000652219"/>
    </source>
</evidence>
<protein>
    <submittedName>
        <fullName evidence="1">Uncharacterized protein</fullName>
    </submittedName>
</protein>
<organism evidence="1 2">
    <name type="scientific">Colletotrichum sojae</name>
    <dbReference type="NCBI Taxonomy" id="2175907"/>
    <lineage>
        <taxon>Eukaryota</taxon>
        <taxon>Fungi</taxon>
        <taxon>Dikarya</taxon>
        <taxon>Ascomycota</taxon>
        <taxon>Pezizomycotina</taxon>
        <taxon>Sordariomycetes</taxon>
        <taxon>Hypocreomycetidae</taxon>
        <taxon>Glomerellales</taxon>
        <taxon>Glomerellaceae</taxon>
        <taxon>Colletotrichum</taxon>
        <taxon>Colletotrichum orchidearum species complex</taxon>
    </lineage>
</organism>
<reference evidence="1 2" key="1">
    <citation type="journal article" date="2020" name="Phytopathology">
        <title>Genome Sequence Resources of Colletotrichum truncatum, C. plurivorum, C. musicola, and C. sojae: Four Species Pathogenic to Soybean (Glycine max).</title>
        <authorList>
            <person name="Rogerio F."/>
            <person name="Boufleur T.R."/>
            <person name="Ciampi-Guillardi M."/>
            <person name="Sukno S.A."/>
            <person name="Thon M.R."/>
            <person name="Massola Junior N.S."/>
            <person name="Baroncelli R."/>
        </authorList>
    </citation>
    <scope>NUCLEOTIDE SEQUENCE [LARGE SCALE GENOMIC DNA]</scope>
    <source>
        <strain evidence="1 2">LFN0009</strain>
    </source>
</reference>
<evidence type="ECO:0000313" key="1">
    <source>
        <dbReference type="EMBL" id="KAF6802044.1"/>
    </source>
</evidence>
<dbReference type="AlphaFoldDB" id="A0A8H6IW94"/>
<dbReference type="PANTHER" id="PTHR35605:SF1">
    <property type="entry name" value="ECP2 EFFECTOR PROTEIN DOMAIN-CONTAINING PROTEIN-RELATED"/>
    <property type="match status" value="1"/>
</dbReference>
<dbReference type="Proteomes" id="UP000652219">
    <property type="component" value="Unassembled WGS sequence"/>
</dbReference>
<name>A0A8H6IW94_9PEZI</name>
<accession>A0A8H6IW94</accession>
<keyword evidence="2" id="KW-1185">Reference proteome</keyword>